<keyword evidence="5 11" id="KW-0479">Metal-binding</keyword>
<keyword evidence="7 11" id="KW-0665">Pyrimidine biosynthesis</keyword>
<evidence type="ECO:0000256" key="2">
    <source>
        <dbReference type="ARBA" id="ARBA00022448"/>
    </source>
</evidence>
<dbReference type="HAMAP" id="MF_01211">
    <property type="entry name" value="DHODB_Fe_S_bind"/>
    <property type="match status" value="1"/>
</dbReference>
<dbReference type="CDD" id="cd06218">
    <property type="entry name" value="DHOD_e_trans"/>
    <property type="match status" value="1"/>
</dbReference>
<keyword evidence="6 11" id="KW-0274">FAD</keyword>
<comment type="pathway">
    <text evidence="11">Pyrimidine metabolism; UMP biosynthesis via de novo pathway; orotate from (S)-dihydroorotate (NAD(+) route): step 1/1.</text>
</comment>
<comment type="cofactor">
    <cofactor evidence="11">
        <name>FAD</name>
        <dbReference type="ChEBI" id="CHEBI:57692"/>
    </cofactor>
    <text evidence="11">Binds 1 FAD per subunit.</text>
</comment>
<protein>
    <recommendedName>
        <fullName evidence="11">Dihydroorotate dehydrogenase B (NAD(+)), electron transfer subunit</fullName>
    </recommendedName>
    <alternativeName>
        <fullName evidence="11">Dihydroorotate oxidase B, electron transfer subunit</fullName>
    </alternativeName>
</protein>
<dbReference type="InterPro" id="IPR023455">
    <property type="entry name" value="Dihydroorotate_DHASE_ETsu"/>
</dbReference>
<feature type="binding site" evidence="11">
    <location>
        <begin position="54"/>
        <end position="57"/>
    </location>
    <ligand>
        <name>FAD</name>
        <dbReference type="ChEBI" id="CHEBI:57692"/>
    </ligand>
</feature>
<dbReference type="Gene3D" id="3.40.50.80">
    <property type="entry name" value="Nucleotide-binding domain of ferredoxin-NADP reductase (FNR) module"/>
    <property type="match status" value="1"/>
</dbReference>
<comment type="caution">
    <text evidence="13">The sequence shown here is derived from an EMBL/GenBank/DDBJ whole genome shotgun (WGS) entry which is preliminary data.</text>
</comment>
<dbReference type="InterPro" id="IPR050353">
    <property type="entry name" value="PyrK_electron_transfer"/>
</dbReference>
<feature type="binding site" evidence="11">
    <location>
        <position position="226"/>
    </location>
    <ligand>
        <name>[2Fe-2S] cluster</name>
        <dbReference type="ChEBI" id="CHEBI:190135"/>
    </ligand>
</feature>
<dbReference type="SUPFAM" id="SSF52343">
    <property type="entry name" value="Ferredoxin reductase-like, C-terminal NADP-linked domain"/>
    <property type="match status" value="1"/>
</dbReference>
<sequence length="266" mass="28828">MELKSKIKAKILENTKLSEDVFSMWIEAGSMAGEARTGQFVSLYVNDGSKLLPRPISICEIDRENGRLRLVYRVVGEGTKAFSKLLPNVDSIEAVGSLGKGFPVDKTGDSVLLFGGGIGIPPLLEAVKELKKNGKKAVVVLGFRNKDTFLVEDFRKYAEVIIATDDGSLGCRGTVIDAANEIKAAEKYGITDIFSCGPMPMLRGVKEYGESRGLPTYISLEERMACGIGVCLGCVCETKEVDHHSNVNNTRVCKDGPVFLSTEVVI</sequence>
<keyword evidence="8 11" id="KW-0249">Electron transport</keyword>
<dbReference type="InterPro" id="IPR017927">
    <property type="entry name" value="FAD-bd_FR_type"/>
</dbReference>
<dbReference type="EMBL" id="JAEPRJ010000001">
    <property type="protein sequence ID" value="MBK5897517.1"/>
    <property type="molecule type" value="Genomic_DNA"/>
</dbReference>
<dbReference type="InterPro" id="IPR039261">
    <property type="entry name" value="FNR_nucleotide-bd"/>
</dbReference>
<dbReference type="PROSITE" id="PS51384">
    <property type="entry name" value="FAD_FR"/>
    <property type="match status" value="1"/>
</dbReference>
<feature type="binding site" evidence="11">
    <location>
        <position position="231"/>
    </location>
    <ligand>
        <name>[2Fe-2S] cluster</name>
        <dbReference type="ChEBI" id="CHEBI:190135"/>
    </ligand>
</feature>
<dbReference type="Gene3D" id="2.40.30.10">
    <property type="entry name" value="Translation factors"/>
    <property type="match status" value="1"/>
</dbReference>
<evidence type="ECO:0000256" key="10">
    <source>
        <dbReference type="ARBA" id="ARBA00023014"/>
    </source>
</evidence>
<feature type="binding site" evidence="11">
    <location>
        <position position="253"/>
    </location>
    <ligand>
        <name>[2Fe-2S] cluster</name>
        <dbReference type="ChEBI" id="CHEBI:190135"/>
    </ligand>
</feature>
<feature type="binding site" evidence="11">
    <location>
        <begin position="71"/>
        <end position="73"/>
    </location>
    <ligand>
        <name>FAD</name>
        <dbReference type="ChEBI" id="CHEBI:57692"/>
    </ligand>
</feature>
<comment type="function">
    <text evidence="11">Responsible for channeling the electrons from the oxidation of dihydroorotate from the FMN redox center in the PyrD type B subunit to the ultimate electron acceptor NAD(+).</text>
</comment>
<name>A0ABS1J055_9FIRM</name>
<proteinExistence type="inferred from homology"/>
<feature type="binding site" evidence="11">
    <location>
        <begin position="78"/>
        <end position="79"/>
    </location>
    <ligand>
        <name>FAD</name>
        <dbReference type="ChEBI" id="CHEBI:57692"/>
    </ligand>
</feature>
<keyword evidence="2 11" id="KW-0813">Transport</keyword>
<dbReference type="InterPro" id="IPR012165">
    <property type="entry name" value="Cyt_c3_hydrogenase_gsu"/>
</dbReference>
<evidence type="ECO:0000256" key="5">
    <source>
        <dbReference type="ARBA" id="ARBA00022723"/>
    </source>
</evidence>
<dbReference type="PRINTS" id="PR00409">
    <property type="entry name" value="PHDIOXRDTASE"/>
</dbReference>
<keyword evidence="10 11" id="KW-0411">Iron-sulfur</keyword>
<evidence type="ECO:0000259" key="12">
    <source>
        <dbReference type="PROSITE" id="PS51384"/>
    </source>
</evidence>
<keyword evidence="3 11" id="KW-0285">Flavoprotein</keyword>
<dbReference type="PIRSF" id="PIRSF006816">
    <property type="entry name" value="Cyc3_hyd_g"/>
    <property type="match status" value="1"/>
</dbReference>
<comment type="similarity">
    <text evidence="1 11">Belongs to the PyrK family.</text>
</comment>
<dbReference type="Gene3D" id="2.10.240.10">
    <property type="entry name" value="Dihydroorotate dehydrogenase, electron transfer subunit"/>
    <property type="match status" value="1"/>
</dbReference>
<dbReference type="InterPro" id="IPR019480">
    <property type="entry name" value="Dihydroorotate_DH_Fe-S-bd"/>
</dbReference>
<accession>A0ABS1J055</accession>
<evidence type="ECO:0000256" key="9">
    <source>
        <dbReference type="ARBA" id="ARBA00023004"/>
    </source>
</evidence>
<feature type="domain" description="FAD-binding FR-type" evidence="12">
    <location>
        <begin position="4"/>
        <end position="104"/>
    </location>
</feature>
<dbReference type="InterPro" id="IPR037117">
    <property type="entry name" value="Dihydroorotate_DH_ele_sf"/>
</dbReference>
<dbReference type="PANTHER" id="PTHR43513">
    <property type="entry name" value="DIHYDROOROTATE DEHYDROGENASE B (NAD(+)), ELECTRON TRANSFER SUBUNIT"/>
    <property type="match status" value="1"/>
</dbReference>
<feature type="binding site" evidence="11">
    <location>
        <position position="234"/>
    </location>
    <ligand>
        <name>[2Fe-2S] cluster</name>
        <dbReference type="ChEBI" id="CHEBI:190135"/>
    </ligand>
</feature>
<keyword evidence="14" id="KW-1185">Reference proteome</keyword>
<evidence type="ECO:0000256" key="6">
    <source>
        <dbReference type="ARBA" id="ARBA00022827"/>
    </source>
</evidence>
<dbReference type="RefSeq" id="WP_208428994.1">
    <property type="nucleotide sequence ID" value="NZ_JAEPRJ010000001.1"/>
</dbReference>
<dbReference type="Proteomes" id="UP000604730">
    <property type="component" value="Unassembled WGS sequence"/>
</dbReference>
<evidence type="ECO:0000256" key="1">
    <source>
        <dbReference type="ARBA" id="ARBA00006422"/>
    </source>
</evidence>
<dbReference type="InterPro" id="IPR017938">
    <property type="entry name" value="Riboflavin_synthase-like_b-brl"/>
</dbReference>
<evidence type="ECO:0000256" key="8">
    <source>
        <dbReference type="ARBA" id="ARBA00022982"/>
    </source>
</evidence>
<evidence type="ECO:0000256" key="7">
    <source>
        <dbReference type="ARBA" id="ARBA00022975"/>
    </source>
</evidence>
<dbReference type="Pfam" id="PF10418">
    <property type="entry name" value="DHODB_Fe-S_bind"/>
    <property type="match status" value="1"/>
</dbReference>
<gene>
    <name evidence="11" type="primary">pyrK</name>
    <name evidence="13" type="ORF">JJN12_06960</name>
</gene>
<evidence type="ECO:0000313" key="13">
    <source>
        <dbReference type="EMBL" id="MBK5897517.1"/>
    </source>
</evidence>
<keyword evidence="9 11" id="KW-0408">Iron</keyword>
<dbReference type="SUPFAM" id="SSF63380">
    <property type="entry name" value="Riboflavin synthase domain-like"/>
    <property type="match status" value="1"/>
</dbReference>
<organism evidence="13 14">
    <name type="scientific">Catonella massiliensis</name>
    <dbReference type="NCBI Taxonomy" id="2799636"/>
    <lineage>
        <taxon>Bacteria</taxon>
        <taxon>Bacillati</taxon>
        <taxon>Bacillota</taxon>
        <taxon>Clostridia</taxon>
        <taxon>Lachnospirales</taxon>
        <taxon>Lachnospiraceae</taxon>
        <taxon>Catonella</taxon>
    </lineage>
</organism>
<evidence type="ECO:0000256" key="4">
    <source>
        <dbReference type="ARBA" id="ARBA00022714"/>
    </source>
</evidence>
<keyword evidence="4 11" id="KW-0001">2Fe-2S</keyword>
<evidence type="ECO:0000256" key="3">
    <source>
        <dbReference type="ARBA" id="ARBA00022630"/>
    </source>
</evidence>
<reference evidence="13 14" key="1">
    <citation type="submission" date="2021-01" db="EMBL/GenBank/DDBJ databases">
        <title>Isolation and description of Catonella massiliensis sp. nov., a novel Catonella species, isolated from a stable periodontitis subject.</title>
        <authorList>
            <person name="Antezack A."/>
            <person name="Boxberger M."/>
            <person name="La Scola B."/>
            <person name="Monnet-Corti V."/>
        </authorList>
    </citation>
    <scope>NUCLEOTIDE SEQUENCE [LARGE SCALE GENOMIC DNA]</scope>
    <source>
        <strain evidence="13 14">Marseille-Q4567</strain>
    </source>
</reference>
<comment type="subunit">
    <text evidence="11">Heterotetramer of 2 PyrK and 2 PyrD type B subunits.</text>
</comment>
<evidence type="ECO:0000313" key="14">
    <source>
        <dbReference type="Proteomes" id="UP000604730"/>
    </source>
</evidence>
<comment type="cofactor">
    <cofactor evidence="11">
        <name>[2Fe-2S] cluster</name>
        <dbReference type="ChEBI" id="CHEBI:190135"/>
    </cofactor>
    <text evidence="11">Binds 1 [2Fe-2S] cluster per subunit.</text>
</comment>
<evidence type="ECO:0000256" key="11">
    <source>
        <dbReference type="HAMAP-Rule" id="MF_01211"/>
    </source>
</evidence>
<dbReference type="PANTHER" id="PTHR43513:SF3">
    <property type="entry name" value="DIHYDROOROTATE DEHYDROGENASE B (NAD(+)), ELECTRON TRANSFER SUBUNIT-RELATED"/>
    <property type="match status" value="1"/>
</dbReference>